<dbReference type="RefSeq" id="WP_241371184.1">
    <property type="nucleotide sequence ID" value="NZ_JAKZFC010000015.1"/>
</dbReference>
<dbReference type="InterPro" id="IPR052922">
    <property type="entry name" value="Cytidylate_Kinase-2"/>
</dbReference>
<protein>
    <submittedName>
        <fullName evidence="1">Topology modulation protein</fullName>
    </submittedName>
</protein>
<sequence>MKRIMVIGVSAGVGKSTFAQKLGKALKINVNHLDALYWKPNWVEATLEEFSEAQLDIVKQCQWIIEGNYSNTFQIRAKHADTIIYLELPLYVCLYRVVKRWLKNIGKTRPDMGNGCKEKLDWEFIKFIYSTYYPRKRKMVERFQAFKEIDPKKEIIILKSRQEIKSYLNSLSNCERLHLN</sequence>
<gene>
    <name evidence="1" type="ORF">LZ480_19365</name>
</gene>
<dbReference type="PANTHER" id="PTHR37816">
    <property type="entry name" value="YALI0E33011P"/>
    <property type="match status" value="1"/>
</dbReference>
<evidence type="ECO:0000313" key="1">
    <source>
        <dbReference type="EMBL" id="MCH7324024.1"/>
    </source>
</evidence>
<accession>A0ABS9UIT2</accession>
<dbReference type="EMBL" id="JAKZFC010000015">
    <property type="protein sequence ID" value="MCH7324024.1"/>
    <property type="molecule type" value="Genomic_DNA"/>
</dbReference>
<reference evidence="1 2" key="1">
    <citation type="submission" date="2022-03" db="EMBL/GenBank/DDBJ databases">
        <authorList>
            <person name="Jo J.-H."/>
            <person name="Im W.-T."/>
        </authorList>
    </citation>
    <scope>NUCLEOTIDE SEQUENCE [LARGE SCALE GENOMIC DNA]</scope>
    <source>
        <strain evidence="1 2">MA9</strain>
    </source>
</reference>
<dbReference type="InterPro" id="IPR027417">
    <property type="entry name" value="P-loop_NTPase"/>
</dbReference>
<dbReference type="PANTHER" id="PTHR37816:SF3">
    <property type="entry name" value="MODULATES DNA TOPOLOGY"/>
    <property type="match status" value="1"/>
</dbReference>
<comment type="caution">
    <text evidence="1">The sequence shown here is derived from an EMBL/GenBank/DDBJ whole genome shotgun (WGS) entry which is preliminary data.</text>
</comment>
<proteinExistence type="predicted"/>
<dbReference type="CDD" id="cd01983">
    <property type="entry name" value="SIMIBI"/>
    <property type="match status" value="1"/>
</dbReference>
<dbReference type="Proteomes" id="UP001316087">
    <property type="component" value="Unassembled WGS sequence"/>
</dbReference>
<dbReference type="Gene3D" id="3.40.50.300">
    <property type="entry name" value="P-loop containing nucleotide triphosphate hydrolases"/>
    <property type="match status" value="1"/>
</dbReference>
<keyword evidence="2" id="KW-1185">Reference proteome</keyword>
<dbReference type="SUPFAM" id="SSF52540">
    <property type="entry name" value="P-loop containing nucleoside triphosphate hydrolases"/>
    <property type="match status" value="1"/>
</dbReference>
<evidence type="ECO:0000313" key="2">
    <source>
        <dbReference type="Proteomes" id="UP001316087"/>
    </source>
</evidence>
<name>A0ABS9UIT2_9BACL</name>
<organism evidence="1 2">
    <name type="scientific">Solibacillus palustris</name>
    <dbReference type="NCBI Taxonomy" id="2908203"/>
    <lineage>
        <taxon>Bacteria</taxon>
        <taxon>Bacillati</taxon>
        <taxon>Bacillota</taxon>
        <taxon>Bacilli</taxon>
        <taxon>Bacillales</taxon>
        <taxon>Caryophanaceae</taxon>
        <taxon>Solibacillus</taxon>
    </lineage>
</organism>